<evidence type="ECO:0000256" key="3">
    <source>
        <dbReference type="ARBA" id="ARBA00024446"/>
    </source>
</evidence>
<dbReference type="Gene3D" id="2.40.50.220">
    <property type="entry name" value="EutN/Ccml"/>
    <property type="match status" value="1"/>
</dbReference>
<keyword evidence="5" id="KW-1185">Reference proteome</keyword>
<dbReference type="PANTHER" id="PTHR36539">
    <property type="entry name" value="ETHANOLAMINE UTILIZATION PROTEIN EUTN"/>
    <property type="match status" value="1"/>
</dbReference>
<dbReference type="CDD" id="cd01614">
    <property type="entry name" value="EutN_CcmL"/>
    <property type="match status" value="1"/>
</dbReference>
<dbReference type="InterPro" id="IPR036677">
    <property type="entry name" value="EutN_CcmL_sf"/>
</dbReference>
<proteinExistence type="predicted"/>
<dbReference type="SUPFAM" id="SSF159133">
    <property type="entry name" value="EutN/CcmL-like"/>
    <property type="match status" value="1"/>
</dbReference>
<keyword evidence="3" id="KW-1283">Bacterial microcompartment</keyword>
<comment type="caution">
    <text evidence="4">The sequence shown here is derived from an EMBL/GenBank/DDBJ whole genome shotgun (WGS) entry which is preliminary data.</text>
</comment>
<protein>
    <submittedName>
        <fullName evidence="4">EutN/CcmL family microcompartment protein</fullName>
    </submittedName>
</protein>
<organism evidence="4 5">
    <name type="scientific">Veillonella magna</name>
    <dbReference type="NCBI Taxonomy" id="464322"/>
    <lineage>
        <taxon>Bacteria</taxon>
        <taxon>Bacillati</taxon>
        <taxon>Bacillota</taxon>
        <taxon>Negativicutes</taxon>
        <taxon>Veillonellales</taxon>
        <taxon>Veillonellaceae</taxon>
        <taxon>Veillonella</taxon>
    </lineage>
</organism>
<dbReference type="Pfam" id="PF03319">
    <property type="entry name" value="EutN_CcmL"/>
    <property type="match status" value="1"/>
</dbReference>
<reference evidence="4 5" key="1">
    <citation type="journal article" date="2021" name="Sci. Rep.">
        <title>The distribution of antibiotic resistance genes in chicken gut microbiota commensals.</title>
        <authorList>
            <person name="Juricova H."/>
            <person name="Matiasovicova J."/>
            <person name="Kubasova T."/>
            <person name="Cejkova D."/>
            <person name="Rychlik I."/>
        </authorList>
    </citation>
    <scope>NUCLEOTIDE SEQUENCE [LARGE SCALE GENOMIC DNA]</scope>
    <source>
        <strain evidence="4 5">An537</strain>
    </source>
</reference>
<sequence length="89" mass="9240">MLVGTVIGSLWSTRKDDKLNGWKFMVVKLTTGSGFVGRDSLVAADNAGAGVGDTVLVSVGEAARISAENTMVPIDAMIVGVVDSIEIEE</sequence>
<dbReference type="InterPro" id="IPR004992">
    <property type="entry name" value="EutN_CcmL"/>
</dbReference>
<accession>A0ABS2GHL1</accession>
<name>A0ABS2GHL1_9FIRM</name>
<dbReference type="RefSeq" id="WP_028255353.1">
    <property type="nucleotide sequence ID" value="NZ_JACJLA010000011.1"/>
</dbReference>
<dbReference type="PANTHER" id="PTHR36539:SF2">
    <property type="entry name" value="ETHANOLAMINE UTILIZATION PROTEIN"/>
    <property type="match status" value="1"/>
</dbReference>
<gene>
    <name evidence="4" type="ORF">H6A01_06770</name>
</gene>
<keyword evidence="2" id="KW-1282">Carboxysome</keyword>
<dbReference type="Proteomes" id="UP000707138">
    <property type="component" value="Unassembled WGS sequence"/>
</dbReference>
<evidence type="ECO:0000313" key="5">
    <source>
        <dbReference type="Proteomes" id="UP000707138"/>
    </source>
</evidence>
<evidence type="ECO:0000313" key="4">
    <source>
        <dbReference type="EMBL" id="MBM6913022.1"/>
    </source>
</evidence>
<dbReference type="PROSITE" id="PS51932">
    <property type="entry name" value="BMV"/>
    <property type="match status" value="1"/>
</dbReference>
<evidence type="ECO:0000256" key="1">
    <source>
        <dbReference type="ARBA" id="ARBA00023587"/>
    </source>
</evidence>
<evidence type="ECO:0000256" key="2">
    <source>
        <dbReference type="ARBA" id="ARBA00023669"/>
    </source>
</evidence>
<dbReference type="EMBL" id="JACJLA010000011">
    <property type="protein sequence ID" value="MBM6913022.1"/>
    <property type="molecule type" value="Genomic_DNA"/>
</dbReference>
<comment type="subcellular location">
    <subcellularLocation>
        <location evidence="1">Carboxysome</location>
    </subcellularLocation>
</comment>